<dbReference type="InterPro" id="IPR019410">
    <property type="entry name" value="Methyltransf_16"/>
</dbReference>
<dbReference type="Pfam" id="PF13489">
    <property type="entry name" value="Methyltransf_23"/>
    <property type="match status" value="1"/>
</dbReference>
<evidence type="ECO:0000313" key="2">
    <source>
        <dbReference type="Proteomes" id="UP000026714"/>
    </source>
</evidence>
<dbReference type="STRING" id="34103.SAMN05421778_104218"/>
<keyword evidence="1" id="KW-0489">Methyltransferase</keyword>
<dbReference type="Gene3D" id="3.40.50.150">
    <property type="entry name" value="Vaccinia Virus protein VP39"/>
    <property type="match status" value="1"/>
</dbReference>
<keyword evidence="1" id="KW-0808">Transferase</keyword>
<dbReference type="InterPro" id="IPR029063">
    <property type="entry name" value="SAM-dependent_MTases_sf"/>
</dbReference>
<dbReference type="GO" id="GO:0008168">
    <property type="term" value="F:methyltransferase activity"/>
    <property type="evidence" value="ECO:0007669"/>
    <property type="project" value="UniProtKB-KW"/>
</dbReference>
<dbReference type="Proteomes" id="UP000026714">
    <property type="component" value="Unassembled WGS sequence"/>
</dbReference>
<comment type="caution">
    <text evidence="1">The sequence shown here is derived from an EMBL/GenBank/DDBJ whole genome shotgun (WGS) entry which is preliminary data.</text>
</comment>
<dbReference type="PATRIC" id="fig|1286631.3.peg.3474"/>
<accession>A0A059KHB3</accession>
<reference evidence="1 2" key="1">
    <citation type="journal article" date="2014" name="FEMS Microbiol. Ecol.">
        <title>Sphaerotilus natans encrusted with nanoball-shaped Fe(III) oxide minerals formed by nitrate-reducing mixotrophic Fe(II) oxidation.</title>
        <authorList>
            <person name="Park S."/>
            <person name="Kim D.H."/>
            <person name="Lee J.H."/>
            <person name="Hur H.G."/>
        </authorList>
    </citation>
    <scope>NUCLEOTIDE SEQUENCE [LARGE SCALE GENOMIC DNA]</scope>
    <source>
        <strain evidence="1 2">DSM 6575</strain>
    </source>
</reference>
<evidence type="ECO:0000313" key="1">
    <source>
        <dbReference type="EMBL" id="KDB50867.1"/>
    </source>
</evidence>
<dbReference type="SUPFAM" id="SSF53335">
    <property type="entry name" value="S-adenosyl-L-methionine-dependent methyltransferases"/>
    <property type="match status" value="1"/>
</dbReference>
<proteinExistence type="predicted"/>
<dbReference type="RefSeq" id="WP_037484848.1">
    <property type="nucleotide sequence ID" value="NZ_AZRA01000108.1"/>
</dbReference>
<dbReference type="GO" id="GO:0032259">
    <property type="term" value="P:methylation"/>
    <property type="evidence" value="ECO:0007669"/>
    <property type="project" value="UniProtKB-KW"/>
</dbReference>
<protein>
    <submittedName>
        <fullName evidence="1">Putative methyltransferase</fullName>
    </submittedName>
</protein>
<dbReference type="eggNOG" id="COG3897">
    <property type="taxonomic scope" value="Bacteria"/>
</dbReference>
<gene>
    <name evidence="1" type="ORF">X805_35590</name>
</gene>
<dbReference type="AlphaFoldDB" id="A0A059KHB3"/>
<dbReference type="PANTHER" id="PTHR14614">
    <property type="entry name" value="HEPATOCELLULAR CARCINOMA-ASSOCIATED ANTIGEN"/>
    <property type="match status" value="1"/>
</dbReference>
<keyword evidence="2" id="KW-1185">Reference proteome</keyword>
<name>A0A059KHB3_9BURK</name>
<organism evidence="1 2">
    <name type="scientific">Sphaerotilus natans subsp. natans DSM 6575</name>
    <dbReference type="NCBI Taxonomy" id="1286631"/>
    <lineage>
        <taxon>Bacteria</taxon>
        <taxon>Pseudomonadati</taxon>
        <taxon>Pseudomonadota</taxon>
        <taxon>Betaproteobacteria</taxon>
        <taxon>Burkholderiales</taxon>
        <taxon>Sphaerotilaceae</taxon>
        <taxon>Sphaerotilus</taxon>
    </lineage>
</organism>
<dbReference type="EMBL" id="AZRA01000108">
    <property type="protein sequence ID" value="KDB50867.1"/>
    <property type="molecule type" value="Genomic_DNA"/>
</dbReference>
<sequence>MPGYQTRQQQVAIRGADSLLIRSLLDRQQYADPDGRAEAAGFSSATWPLFGMLWPSGLQLAAHMATRPLKAGERILEVGCGLALASLVCHRRGIDVTASDAHPLAPDFLHDNLNLNALAPLVYRRGDWAGQAGVPAVAHPADAAPVQGRFDVIMGSDVLYERDEQGHLARFVERHAEPDAEVLIVDPDRGNRPAFTRRMSGLGFVLHETALRTPEADGLPYRGRLLRYSRTALT</sequence>